<name>A0ABW7NAS8_9BACT</name>
<dbReference type="RefSeq" id="WP_159582359.1">
    <property type="nucleotide sequence ID" value="NZ_JBIPKE010000018.1"/>
</dbReference>
<dbReference type="Gene3D" id="3.90.25.10">
    <property type="entry name" value="UDP-galactose 4-epimerase, domain 1"/>
    <property type="match status" value="1"/>
</dbReference>
<evidence type="ECO:0000313" key="9">
    <source>
        <dbReference type="Proteomes" id="UP001610063"/>
    </source>
</evidence>
<dbReference type="EC" id="1.1.1.133" evidence="3 6"/>
<proteinExistence type="inferred from homology"/>
<keyword evidence="6" id="KW-0521">NADP</keyword>
<dbReference type="CDD" id="cd05254">
    <property type="entry name" value="dTDP_HR_like_SDR_e"/>
    <property type="match status" value="1"/>
</dbReference>
<sequence length="282" mass="32125">MKILVTGSGGQLGSEIQDLVSEFPELQFDFTDYPELDITNASLVSDLFKQNKYDYCINCAAYTAVDKAETEREASDKINLTGSLNLAKACKPYDVTLIHISTDFVFNGGASVPLKESHLTDPVNYYGVSKLKGERAIQNTLKKHFIFRTSWLYSTHGENFVKTMLRLSQTRDELNVIADQIGTPTYARDLARAILLIISAKSTSYGLYHYSNEGVASWYDFTKAIFEYRKVNTRVNPIPTEKYPTPAKRPHYSVMDKSRFRETFEIEIPYWRESLKACLDRA</sequence>
<comment type="pathway">
    <text evidence="1 6">Carbohydrate biosynthesis; dTDP-L-rhamnose biosynthesis.</text>
</comment>
<evidence type="ECO:0000256" key="6">
    <source>
        <dbReference type="RuleBase" id="RU364082"/>
    </source>
</evidence>
<dbReference type="GO" id="GO:0008831">
    <property type="term" value="F:dTDP-4-dehydrorhamnose reductase activity"/>
    <property type="evidence" value="ECO:0007669"/>
    <property type="project" value="UniProtKB-EC"/>
</dbReference>
<dbReference type="Proteomes" id="UP001610063">
    <property type="component" value="Unassembled WGS sequence"/>
</dbReference>
<comment type="catalytic activity">
    <reaction evidence="5">
        <text>dTDP-beta-L-rhamnose + NADP(+) = dTDP-4-dehydro-beta-L-rhamnose + NADPH + H(+)</text>
        <dbReference type="Rhea" id="RHEA:21796"/>
        <dbReference type="ChEBI" id="CHEBI:15378"/>
        <dbReference type="ChEBI" id="CHEBI:57510"/>
        <dbReference type="ChEBI" id="CHEBI:57783"/>
        <dbReference type="ChEBI" id="CHEBI:58349"/>
        <dbReference type="ChEBI" id="CHEBI:62830"/>
        <dbReference type="EC" id="1.1.1.133"/>
    </reaction>
</comment>
<protein>
    <recommendedName>
        <fullName evidence="4 6">dTDP-4-dehydrorhamnose reductase</fullName>
        <ecNumber evidence="3 6">1.1.1.133</ecNumber>
    </recommendedName>
</protein>
<reference evidence="8 9" key="1">
    <citation type="journal article" date="2013" name="Int. J. Syst. Evol. Microbiol.">
        <title>Marinoscillum luteum sp. nov., isolated from marine sediment.</title>
        <authorList>
            <person name="Cha I.T."/>
            <person name="Park S.J."/>
            <person name="Kim S.J."/>
            <person name="Kim J.G."/>
            <person name="Jung M.Y."/>
            <person name="Shin K.S."/>
            <person name="Kwon K.K."/>
            <person name="Yang S.H."/>
            <person name="Seo Y.S."/>
            <person name="Rhee S.K."/>
        </authorList>
    </citation>
    <scope>NUCLEOTIDE SEQUENCE [LARGE SCALE GENOMIC DNA]</scope>
    <source>
        <strain evidence="8 9">KCTC 23939</strain>
    </source>
</reference>
<evidence type="ECO:0000256" key="1">
    <source>
        <dbReference type="ARBA" id="ARBA00004781"/>
    </source>
</evidence>
<feature type="domain" description="RmlD-like substrate binding" evidence="7">
    <location>
        <begin position="1"/>
        <end position="281"/>
    </location>
</feature>
<dbReference type="InterPro" id="IPR036291">
    <property type="entry name" value="NAD(P)-bd_dom_sf"/>
</dbReference>
<comment type="caution">
    <text evidence="8">The sequence shown here is derived from an EMBL/GenBank/DDBJ whole genome shotgun (WGS) entry which is preliminary data.</text>
</comment>
<evidence type="ECO:0000256" key="2">
    <source>
        <dbReference type="ARBA" id="ARBA00010944"/>
    </source>
</evidence>
<comment type="function">
    <text evidence="6">Catalyzes the reduction of dTDP-6-deoxy-L-lyxo-4-hexulose to yield dTDP-L-rhamnose.</text>
</comment>
<dbReference type="Pfam" id="PF04321">
    <property type="entry name" value="RmlD_sub_bind"/>
    <property type="match status" value="1"/>
</dbReference>
<dbReference type="SUPFAM" id="SSF51735">
    <property type="entry name" value="NAD(P)-binding Rossmann-fold domains"/>
    <property type="match status" value="1"/>
</dbReference>
<dbReference type="PANTHER" id="PTHR10491:SF4">
    <property type="entry name" value="METHIONINE ADENOSYLTRANSFERASE 2 SUBUNIT BETA"/>
    <property type="match status" value="1"/>
</dbReference>
<keyword evidence="9" id="KW-1185">Reference proteome</keyword>
<evidence type="ECO:0000313" key="8">
    <source>
        <dbReference type="EMBL" id="MFH6984615.1"/>
    </source>
</evidence>
<dbReference type="EMBL" id="JBIPKE010000018">
    <property type="protein sequence ID" value="MFH6984615.1"/>
    <property type="molecule type" value="Genomic_DNA"/>
</dbReference>
<keyword evidence="6 8" id="KW-0560">Oxidoreductase</keyword>
<gene>
    <name evidence="8" type="primary">rfbD</name>
    <name evidence="8" type="ORF">ACHKAR_14265</name>
</gene>
<evidence type="ECO:0000259" key="7">
    <source>
        <dbReference type="Pfam" id="PF04321"/>
    </source>
</evidence>
<evidence type="ECO:0000256" key="3">
    <source>
        <dbReference type="ARBA" id="ARBA00012929"/>
    </source>
</evidence>
<organism evidence="8 9">
    <name type="scientific">Marinoscillum luteum</name>
    <dbReference type="NCBI Taxonomy" id="861051"/>
    <lineage>
        <taxon>Bacteria</taxon>
        <taxon>Pseudomonadati</taxon>
        <taxon>Bacteroidota</taxon>
        <taxon>Cytophagia</taxon>
        <taxon>Cytophagales</taxon>
        <taxon>Reichenbachiellaceae</taxon>
        <taxon>Marinoscillum</taxon>
    </lineage>
</organism>
<dbReference type="Gene3D" id="3.40.50.720">
    <property type="entry name" value="NAD(P)-binding Rossmann-like Domain"/>
    <property type="match status" value="1"/>
</dbReference>
<dbReference type="PANTHER" id="PTHR10491">
    <property type="entry name" value="DTDP-4-DEHYDRORHAMNOSE REDUCTASE"/>
    <property type="match status" value="1"/>
</dbReference>
<evidence type="ECO:0000256" key="4">
    <source>
        <dbReference type="ARBA" id="ARBA00017099"/>
    </source>
</evidence>
<comment type="similarity">
    <text evidence="2 6">Belongs to the dTDP-4-dehydrorhamnose reductase family.</text>
</comment>
<accession>A0ABW7NAS8</accession>
<dbReference type="InterPro" id="IPR005913">
    <property type="entry name" value="dTDP_dehydrorham_reduct"/>
</dbReference>
<dbReference type="NCBIfam" id="TIGR01214">
    <property type="entry name" value="rmlD"/>
    <property type="match status" value="1"/>
</dbReference>
<dbReference type="InterPro" id="IPR029903">
    <property type="entry name" value="RmlD-like-bd"/>
</dbReference>
<evidence type="ECO:0000256" key="5">
    <source>
        <dbReference type="ARBA" id="ARBA00048200"/>
    </source>
</evidence>